<organism evidence="1">
    <name type="scientific">viral metagenome</name>
    <dbReference type="NCBI Taxonomy" id="1070528"/>
    <lineage>
        <taxon>unclassified sequences</taxon>
        <taxon>metagenomes</taxon>
        <taxon>organismal metagenomes</taxon>
    </lineage>
</organism>
<protein>
    <submittedName>
        <fullName evidence="1">Uncharacterized protein</fullName>
    </submittedName>
</protein>
<evidence type="ECO:0000313" key="1">
    <source>
        <dbReference type="EMBL" id="QHT11984.1"/>
    </source>
</evidence>
<reference evidence="1" key="1">
    <citation type="journal article" date="2020" name="Nature">
        <title>Giant virus diversity and host interactions through global metagenomics.</title>
        <authorList>
            <person name="Schulz F."/>
            <person name="Roux S."/>
            <person name="Paez-Espino D."/>
            <person name="Jungbluth S."/>
            <person name="Walsh D.A."/>
            <person name="Denef V.J."/>
            <person name="McMahon K.D."/>
            <person name="Konstantinidis K.T."/>
            <person name="Eloe-Fadrosh E.A."/>
            <person name="Kyrpides N.C."/>
            <person name="Woyke T."/>
        </authorList>
    </citation>
    <scope>NUCLEOTIDE SEQUENCE</scope>
    <source>
        <strain evidence="1">GVMAG-M-3300023174-124</strain>
    </source>
</reference>
<accession>A0A6C0D779</accession>
<dbReference type="EMBL" id="MN739540">
    <property type="protein sequence ID" value="QHT11984.1"/>
    <property type="molecule type" value="Genomic_DNA"/>
</dbReference>
<sequence>MVSGDFDQKEYQKMVFIMNALNDGWSVRKNQDTYIFKKKHENKVEIFQEDYLATFIVNNMCLNNPVVKK</sequence>
<proteinExistence type="predicted"/>
<dbReference type="AlphaFoldDB" id="A0A6C0D779"/>
<name>A0A6C0D779_9ZZZZ</name>